<evidence type="ECO:0000313" key="8">
    <source>
        <dbReference type="Proteomes" id="UP001165124"/>
    </source>
</evidence>
<dbReference type="Proteomes" id="UP001165124">
    <property type="component" value="Unassembled WGS sequence"/>
</dbReference>
<evidence type="ECO:0000256" key="2">
    <source>
        <dbReference type="ARBA" id="ARBA00006706"/>
    </source>
</evidence>
<dbReference type="GO" id="GO:0046872">
    <property type="term" value="F:metal ion binding"/>
    <property type="evidence" value="ECO:0007669"/>
    <property type="project" value="UniProtKB-KW"/>
</dbReference>
<dbReference type="AlphaFoldDB" id="A0A9W6Q1B5"/>
<keyword evidence="3 6" id="KW-0808">Transferase</keyword>
<gene>
    <name evidence="7" type="primary">idsA2</name>
    <name evidence="7" type="ORF">Arub01_52000</name>
</gene>
<comment type="cofactor">
    <cofactor evidence="1">
        <name>Mg(2+)</name>
        <dbReference type="ChEBI" id="CHEBI:18420"/>
    </cofactor>
</comment>
<dbReference type="GO" id="GO:0004659">
    <property type="term" value="F:prenyltransferase activity"/>
    <property type="evidence" value="ECO:0007669"/>
    <property type="project" value="InterPro"/>
</dbReference>
<organism evidence="7 8">
    <name type="scientific">Actinomadura rubrobrunea</name>
    <dbReference type="NCBI Taxonomy" id="115335"/>
    <lineage>
        <taxon>Bacteria</taxon>
        <taxon>Bacillati</taxon>
        <taxon>Actinomycetota</taxon>
        <taxon>Actinomycetes</taxon>
        <taxon>Streptosporangiales</taxon>
        <taxon>Thermomonosporaceae</taxon>
        <taxon>Actinomadura</taxon>
    </lineage>
</organism>
<dbReference type="SFLD" id="SFLDS00005">
    <property type="entry name" value="Isoprenoid_Synthase_Type_I"/>
    <property type="match status" value="1"/>
</dbReference>
<dbReference type="Gene3D" id="1.10.600.10">
    <property type="entry name" value="Farnesyl Diphosphate Synthase"/>
    <property type="match status" value="1"/>
</dbReference>
<evidence type="ECO:0000256" key="6">
    <source>
        <dbReference type="RuleBase" id="RU004466"/>
    </source>
</evidence>
<reference evidence="7" key="1">
    <citation type="submission" date="2023-02" db="EMBL/GenBank/DDBJ databases">
        <title>Actinomadura rubrobrunea NBRC 14622.</title>
        <authorList>
            <person name="Ichikawa N."/>
            <person name="Sato H."/>
            <person name="Tonouchi N."/>
        </authorList>
    </citation>
    <scope>NUCLEOTIDE SEQUENCE</scope>
    <source>
        <strain evidence="7">NBRC 14622</strain>
    </source>
</reference>
<keyword evidence="5" id="KW-0460">Magnesium</keyword>
<evidence type="ECO:0000313" key="7">
    <source>
        <dbReference type="EMBL" id="GLW66956.1"/>
    </source>
</evidence>
<evidence type="ECO:0000256" key="5">
    <source>
        <dbReference type="ARBA" id="ARBA00022842"/>
    </source>
</evidence>
<accession>A0A9W6Q1B5</accession>
<dbReference type="GO" id="GO:0008299">
    <property type="term" value="P:isoprenoid biosynthetic process"/>
    <property type="evidence" value="ECO:0007669"/>
    <property type="project" value="InterPro"/>
</dbReference>
<dbReference type="RefSeq" id="WP_067908524.1">
    <property type="nucleotide sequence ID" value="NZ_BSRZ01000018.1"/>
</dbReference>
<comment type="caution">
    <text evidence="7">The sequence shown here is derived from an EMBL/GenBank/DDBJ whole genome shotgun (WGS) entry which is preliminary data.</text>
</comment>
<dbReference type="PANTHER" id="PTHR12001:SF85">
    <property type="entry name" value="SHORT CHAIN ISOPRENYL DIPHOSPHATE SYNTHASE"/>
    <property type="match status" value="1"/>
</dbReference>
<dbReference type="InterPro" id="IPR008949">
    <property type="entry name" value="Isoprenoid_synthase_dom_sf"/>
</dbReference>
<dbReference type="InterPro" id="IPR033749">
    <property type="entry name" value="Polyprenyl_synt_CS"/>
</dbReference>
<sequence length="357" mass="38341">MTIQSDDTTLARTTLDRVLDDVEGRLRDHLARERAHWSAVGDAAGDAGLVVPLDAVADLVAAGGKRIRPAFCAAGFLSAGGDPDDPLIVDAAAALELLHAFALIHDDVLDDSPLRRGRPTVHERYAAEHRARGWRGDPRRFGEGVAILAGDLAYVLADMLTADFPPQARALWSELRAEMIVGQYLDVKAAAEASADVRLARWIAICKSGHYTIHRPLTLGAGLAGRPDLAAAFEEYGVALGEAFQLRDDLIDAFGDSANSGKPTGLDAERHKMTPLVALAAERDDRVRAMVSAGSAADWDAERLSALFAESGVRDQAERHIDALVDRACAALDAAPIAEPWRQTLVDLADKVARRDR</sequence>
<evidence type="ECO:0000256" key="3">
    <source>
        <dbReference type="ARBA" id="ARBA00022679"/>
    </source>
</evidence>
<evidence type="ECO:0000256" key="4">
    <source>
        <dbReference type="ARBA" id="ARBA00022723"/>
    </source>
</evidence>
<dbReference type="PROSITE" id="PS00723">
    <property type="entry name" value="POLYPRENYL_SYNTHASE_1"/>
    <property type="match status" value="1"/>
</dbReference>
<proteinExistence type="inferred from homology"/>
<evidence type="ECO:0000256" key="1">
    <source>
        <dbReference type="ARBA" id="ARBA00001946"/>
    </source>
</evidence>
<dbReference type="InterPro" id="IPR000092">
    <property type="entry name" value="Polyprenyl_synt"/>
</dbReference>
<dbReference type="PANTHER" id="PTHR12001">
    <property type="entry name" value="GERANYLGERANYL PYROPHOSPHATE SYNTHASE"/>
    <property type="match status" value="1"/>
</dbReference>
<dbReference type="Pfam" id="PF00348">
    <property type="entry name" value="polyprenyl_synt"/>
    <property type="match status" value="1"/>
</dbReference>
<keyword evidence="4" id="KW-0479">Metal-binding</keyword>
<name>A0A9W6Q1B5_9ACTN</name>
<dbReference type="EMBL" id="BSRZ01000018">
    <property type="protein sequence ID" value="GLW66956.1"/>
    <property type="molecule type" value="Genomic_DNA"/>
</dbReference>
<protein>
    <submittedName>
        <fullName evidence="7">Geranylgeranyl pyrophosphate synthase</fullName>
    </submittedName>
</protein>
<dbReference type="SUPFAM" id="SSF48576">
    <property type="entry name" value="Terpenoid synthases"/>
    <property type="match status" value="1"/>
</dbReference>
<comment type="similarity">
    <text evidence="2 6">Belongs to the FPP/GGPP synthase family.</text>
</comment>
<keyword evidence="8" id="KW-1185">Reference proteome</keyword>
<dbReference type="PROSITE" id="PS00444">
    <property type="entry name" value="POLYPRENYL_SYNTHASE_2"/>
    <property type="match status" value="1"/>
</dbReference>